<organism evidence="2 3">
    <name type="scientific">Ovis ammon polii</name>
    <dbReference type="NCBI Taxonomy" id="230172"/>
    <lineage>
        <taxon>Eukaryota</taxon>
        <taxon>Metazoa</taxon>
        <taxon>Chordata</taxon>
        <taxon>Craniata</taxon>
        <taxon>Vertebrata</taxon>
        <taxon>Euteleostomi</taxon>
        <taxon>Mammalia</taxon>
        <taxon>Eutheria</taxon>
        <taxon>Laurasiatheria</taxon>
        <taxon>Artiodactyla</taxon>
        <taxon>Ruminantia</taxon>
        <taxon>Pecora</taxon>
        <taxon>Bovidae</taxon>
        <taxon>Caprinae</taxon>
        <taxon>Ovis</taxon>
    </lineage>
</organism>
<keyword evidence="3" id="KW-1185">Reference proteome</keyword>
<name>A0AAD4UB18_OVIAM</name>
<proteinExistence type="predicted"/>
<evidence type="ECO:0000256" key="1">
    <source>
        <dbReference type="SAM" id="MobiDB-lite"/>
    </source>
</evidence>
<feature type="region of interest" description="Disordered" evidence="1">
    <location>
        <begin position="217"/>
        <end position="257"/>
    </location>
</feature>
<accession>A0AAD4UB18</accession>
<sequence>MPWGPKEGPPGLAFQPRLSKKALICRVSREVSQERLGFGGDRASSHGDDNDKLKAHLKQQFRKSNKNEANINKRSSGHGINIKATYTFLSELRTSSKRMSVSDLRGFSRPRPRKRSERRCPPCWLPGPRTAGTLGLAPRPGSEQTEHLLTEGPGHRRASLVLEGSAFLFQRSILRINSKPSSQLVSQMDLGPCQVLVPWFLNNSKATKRRGAAVETLDQQNMEYNGDEAQSAREEKRTKHTACERHRHLPPAQPGQP</sequence>
<evidence type="ECO:0000313" key="3">
    <source>
        <dbReference type="Proteomes" id="UP001214576"/>
    </source>
</evidence>
<dbReference type="EMBL" id="JAKZEL010000005">
    <property type="protein sequence ID" value="KAI4543242.1"/>
    <property type="molecule type" value="Genomic_DNA"/>
</dbReference>
<feature type="compositionally biased region" description="Basic and acidic residues" evidence="1">
    <location>
        <begin position="230"/>
        <end position="244"/>
    </location>
</feature>
<feature type="compositionally biased region" description="Basic residues" evidence="1">
    <location>
        <begin position="108"/>
        <end position="117"/>
    </location>
</feature>
<dbReference type="Proteomes" id="UP001214576">
    <property type="component" value="Unassembled WGS sequence"/>
</dbReference>
<feature type="region of interest" description="Disordered" evidence="1">
    <location>
        <begin position="100"/>
        <end position="147"/>
    </location>
</feature>
<gene>
    <name evidence="2" type="ORF">MG293_006036</name>
</gene>
<dbReference type="AlphaFoldDB" id="A0AAD4UB18"/>
<evidence type="ECO:0000313" key="2">
    <source>
        <dbReference type="EMBL" id="KAI4543242.1"/>
    </source>
</evidence>
<protein>
    <submittedName>
        <fullName evidence="2">Uncharacterized protein</fullName>
    </submittedName>
</protein>
<comment type="caution">
    <text evidence="2">The sequence shown here is derived from an EMBL/GenBank/DDBJ whole genome shotgun (WGS) entry which is preliminary data.</text>
</comment>
<reference evidence="2" key="1">
    <citation type="submission" date="2022-03" db="EMBL/GenBank/DDBJ databases">
        <title>Genomic analyses of argali, domestic sheep and their hybrids provide insights into chromosomal evolution, heterosis and genetic basis of agronomic traits.</title>
        <authorList>
            <person name="Li M."/>
        </authorList>
    </citation>
    <scope>NUCLEOTIDE SEQUENCE</scope>
    <source>
        <strain evidence="2">CAU-MHL-2022a</strain>
        <tissue evidence="2">Skin</tissue>
    </source>
</reference>